<evidence type="ECO:0000313" key="13">
    <source>
        <dbReference type="EMBL" id="KAK2645490.1"/>
    </source>
</evidence>
<dbReference type="SUPFAM" id="SSF57667">
    <property type="entry name" value="beta-beta-alpha zinc fingers"/>
    <property type="match status" value="1"/>
</dbReference>
<evidence type="ECO:0000256" key="4">
    <source>
        <dbReference type="ARBA" id="ARBA00022771"/>
    </source>
</evidence>
<name>A0AAD9U194_9ROSI</name>
<dbReference type="GO" id="GO:0003677">
    <property type="term" value="F:DNA binding"/>
    <property type="evidence" value="ECO:0007669"/>
    <property type="project" value="UniProtKB-KW"/>
</dbReference>
<evidence type="ECO:0000256" key="7">
    <source>
        <dbReference type="ARBA" id="ARBA00023125"/>
    </source>
</evidence>
<dbReference type="Proteomes" id="UP001280121">
    <property type="component" value="Unassembled WGS sequence"/>
</dbReference>
<keyword evidence="7" id="KW-0238">DNA-binding</keyword>
<evidence type="ECO:0000256" key="8">
    <source>
        <dbReference type="ARBA" id="ARBA00023163"/>
    </source>
</evidence>
<evidence type="ECO:0000256" key="6">
    <source>
        <dbReference type="ARBA" id="ARBA00023015"/>
    </source>
</evidence>
<dbReference type="InterPro" id="IPR003656">
    <property type="entry name" value="Znf_BED"/>
</dbReference>
<dbReference type="PROSITE" id="PS50808">
    <property type="entry name" value="ZF_BED"/>
    <property type="match status" value="1"/>
</dbReference>
<evidence type="ECO:0000256" key="11">
    <source>
        <dbReference type="SAM" id="MobiDB-lite"/>
    </source>
</evidence>
<evidence type="ECO:0000259" key="12">
    <source>
        <dbReference type="PROSITE" id="PS50808"/>
    </source>
</evidence>
<feature type="region of interest" description="Disordered" evidence="11">
    <location>
        <begin position="1"/>
        <end position="22"/>
    </location>
</feature>
<dbReference type="PANTHER" id="PTHR46481">
    <property type="entry name" value="ZINC FINGER BED DOMAIN-CONTAINING PROTEIN 4"/>
    <property type="match status" value="1"/>
</dbReference>
<dbReference type="InterPro" id="IPR036236">
    <property type="entry name" value="Znf_C2H2_sf"/>
</dbReference>
<dbReference type="InterPro" id="IPR052035">
    <property type="entry name" value="ZnF_BED_domain_contain"/>
</dbReference>
<dbReference type="SUPFAM" id="SSF53098">
    <property type="entry name" value="Ribonuclease H-like"/>
    <property type="match status" value="1"/>
</dbReference>
<dbReference type="AlphaFoldDB" id="A0AAD9U194"/>
<dbReference type="PANTHER" id="PTHR46481:SF11">
    <property type="entry name" value="ZINC FINGER BED DOMAIN-CONTAINING PROTEIN RICESLEEPER 2-LIKE"/>
    <property type="match status" value="1"/>
</dbReference>
<dbReference type="GO" id="GO:0008270">
    <property type="term" value="F:zinc ion binding"/>
    <property type="evidence" value="ECO:0007669"/>
    <property type="project" value="UniProtKB-KW"/>
</dbReference>
<gene>
    <name evidence="13" type="ORF">Ddye_020685</name>
</gene>
<protein>
    <recommendedName>
        <fullName evidence="12">BED-type domain-containing protein</fullName>
    </recommendedName>
</protein>
<keyword evidence="5" id="KW-0862">Zinc</keyword>
<comment type="caution">
    <text evidence="13">The sequence shown here is derived from an EMBL/GenBank/DDBJ whole genome shotgun (WGS) entry which is preliminary data.</text>
</comment>
<dbReference type="EMBL" id="JANJYI010000006">
    <property type="protein sequence ID" value="KAK2645490.1"/>
    <property type="molecule type" value="Genomic_DNA"/>
</dbReference>
<evidence type="ECO:0000256" key="10">
    <source>
        <dbReference type="PROSITE-ProRule" id="PRU00027"/>
    </source>
</evidence>
<sequence>MSGTPSTGTSSTQGQDHQRSLLSQSTSDGINNIDVEFNALECDSNVIENGKRKLTSNVWLHFDREKHDDVWTAICKNCKKRLSAKSRSGTTHLRGHLERCPRRVFHDVKQMLKATKTKEGDVKLSTFQFDQDIVRIELANMVILHEYPLSIIDHSGFQRFLTSVQPMFKIPTRNTLKSDIMKLYEYERVKTLDLLKRNKGRIAITTDMWTCNNQRKGFMAITTHFVDNEWALQSRIIRFAHVQCPHTSVVLADAMMDCILDWHLEKKVSALTVDNCSTNNAMIPIILDKLSRDSTLLNGEMFHMRCSAHILNLVVNEGLDVINDSIDRIRGSVSYWTGSPKREEKFLETVRELEIVSTKKLALDCKTRWNSTFLMIRSALIYKTVFPRLRQRDSQFKCVPTENDWVFAKEISDRLEVFFMATEQFSGTKYPTANNYLPILCDIRYAISQWGTSTVEEIRLMALAMTQKFASYWSEFHGLMVVATILDPRFKMKIIDCYFPIIYGDRASGEIKKAQDILLRIVREYKGKLKASSYSSSGDPTIVSSSQPTMVHSRLNSLSIFDQFLSSAPSVTTQMKMELDYYLDEPVIPRADNFDILMWWNVNASKYPTLQCIARDILAIPVSTVASESAFSSGGRFVSPHRSRLHAQTIEALMCTQDWLWTQLNAVESKFEAFEKEDDNE</sequence>
<evidence type="ECO:0000256" key="5">
    <source>
        <dbReference type="ARBA" id="ARBA00022833"/>
    </source>
</evidence>
<keyword evidence="9" id="KW-0539">Nucleus</keyword>
<keyword evidence="6" id="KW-0805">Transcription regulation</keyword>
<keyword evidence="3" id="KW-0479">Metal-binding</keyword>
<dbReference type="Pfam" id="PF05699">
    <property type="entry name" value="Dimer_Tnp_hAT"/>
    <property type="match status" value="1"/>
</dbReference>
<dbReference type="GO" id="GO:0005634">
    <property type="term" value="C:nucleus"/>
    <property type="evidence" value="ECO:0007669"/>
    <property type="project" value="UniProtKB-SubCell"/>
</dbReference>
<keyword evidence="14" id="KW-1185">Reference proteome</keyword>
<proteinExistence type="predicted"/>
<keyword evidence="4 10" id="KW-0863">Zinc-finger</keyword>
<dbReference type="Pfam" id="PF14372">
    <property type="entry name" value="hAT-like_RNase-H"/>
    <property type="match status" value="1"/>
</dbReference>
<dbReference type="SMART" id="SM00614">
    <property type="entry name" value="ZnF_BED"/>
    <property type="match status" value="1"/>
</dbReference>
<dbReference type="InterPro" id="IPR025525">
    <property type="entry name" value="hAT-like_transposase_RNase-H"/>
</dbReference>
<organism evidence="13 14">
    <name type="scientific">Dipteronia dyeriana</name>
    <dbReference type="NCBI Taxonomy" id="168575"/>
    <lineage>
        <taxon>Eukaryota</taxon>
        <taxon>Viridiplantae</taxon>
        <taxon>Streptophyta</taxon>
        <taxon>Embryophyta</taxon>
        <taxon>Tracheophyta</taxon>
        <taxon>Spermatophyta</taxon>
        <taxon>Magnoliopsida</taxon>
        <taxon>eudicotyledons</taxon>
        <taxon>Gunneridae</taxon>
        <taxon>Pentapetalae</taxon>
        <taxon>rosids</taxon>
        <taxon>malvids</taxon>
        <taxon>Sapindales</taxon>
        <taxon>Sapindaceae</taxon>
        <taxon>Hippocastanoideae</taxon>
        <taxon>Acereae</taxon>
        <taxon>Dipteronia</taxon>
    </lineage>
</organism>
<accession>A0AAD9U194</accession>
<evidence type="ECO:0000256" key="2">
    <source>
        <dbReference type="ARBA" id="ARBA00011738"/>
    </source>
</evidence>
<feature type="compositionally biased region" description="Low complexity" evidence="11">
    <location>
        <begin position="1"/>
        <end position="15"/>
    </location>
</feature>
<evidence type="ECO:0000256" key="3">
    <source>
        <dbReference type="ARBA" id="ARBA00022723"/>
    </source>
</evidence>
<dbReference type="InterPro" id="IPR008906">
    <property type="entry name" value="HATC_C_dom"/>
</dbReference>
<dbReference type="Pfam" id="PF02892">
    <property type="entry name" value="zf-BED"/>
    <property type="match status" value="1"/>
</dbReference>
<evidence type="ECO:0000256" key="1">
    <source>
        <dbReference type="ARBA" id="ARBA00004123"/>
    </source>
</evidence>
<dbReference type="GO" id="GO:0046983">
    <property type="term" value="F:protein dimerization activity"/>
    <property type="evidence" value="ECO:0007669"/>
    <property type="project" value="InterPro"/>
</dbReference>
<evidence type="ECO:0000313" key="14">
    <source>
        <dbReference type="Proteomes" id="UP001280121"/>
    </source>
</evidence>
<dbReference type="InterPro" id="IPR012337">
    <property type="entry name" value="RNaseH-like_sf"/>
</dbReference>
<reference evidence="13" key="1">
    <citation type="journal article" date="2023" name="Plant J.">
        <title>Genome sequences and population genomics provide insights into the demographic history, inbreeding, and mutation load of two 'living fossil' tree species of Dipteronia.</title>
        <authorList>
            <person name="Feng Y."/>
            <person name="Comes H.P."/>
            <person name="Chen J."/>
            <person name="Zhu S."/>
            <person name="Lu R."/>
            <person name="Zhang X."/>
            <person name="Li P."/>
            <person name="Qiu J."/>
            <person name="Olsen K.M."/>
            <person name="Qiu Y."/>
        </authorList>
    </citation>
    <scope>NUCLEOTIDE SEQUENCE</scope>
    <source>
        <strain evidence="13">KIB01</strain>
    </source>
</reference>
<comment type="subunit">
    <text evidence="2">Homodimer.</text>
</comment>
<dbReference type="SUPFAM" id="SSF140996">
    <property type="entry name" value="Hermes dimerisation domain"/>
    <property type="match status" value="1"/>
</dbReference>
<feature type="domain" description="BED-type" evidence="12">
    <location>
        <begin position="53"/>
        <end position="108"/>
    </location>
</feature>
<keyword evidence="8" id="KW-0804">Transcription</keyword>
<evidence type="ECO:0000256" key="9">
    <source>
        <dbReference type="ARBA" id="ARBA00023242"/>
    </source>
</evidence>
<comment type="subcellular location">
    <subcellularLocation>
        <location evidence="1">Nucleus</location>
    </subcellularLocation>
</comment>